<dbReference type="PANTHER" id="PTHR42920:SF11">
    <property type="entry name" value="INNER MEMBRANE PROTEIN YTFF"/>
    <property type="match status" value="1"/>
</dbReference>
<evidence type="ECO:0000256" key="1">
    <source>
        <dbReference type="ARBA" id="ARBA00004651"/>
    </source>
</evidence>
<proteinExistence type="inferred from homology"/>
<dbReference type="Pfam" id="PF00892">
    <property type="entry name" value="EamA"/>
    <property type="match status" value="2"/>
</dbReference>
<feature type="domain" description="EamA" evidence="8">
    <location>
        <begin position="149"/>
        <end position="285"/>
    </location>
</feature>
<evidence type="ECO:0000256" key="4">
    <source>
        <dbReference type="ARBA" id="ARBA00022692"/>
    </source>
</evidence>
<dbReference type="AlphaFoldDB" id="A0A921HMK7"/>
<feature type="transmembrane region" description="Helical" evidence="7">
    <location>
        <begin position="216"/>
        <end position="235"/>
    </location>
</feature>
<feature type="transmembrane region" description="Helical" evidence="7">
    <location>
        <begin position="7"/>
        <end position="29"/>
    </location>
</feature>
<accession>A0A921HMK7</accession>
<keyword evidence="4 7" id="KW-0812">Transmembrane</keyword>
<reference evidence="9" key="2">
    <citation type="submission" date="2021-09" db="EMBL/GenBank/DDBJ databases">
        <authorList>
            <person name="Gilroy R."/>
        </authorList>
    </citation>
    <scope>NUCLEOTIDE SEQUENCE</scope>
    <source>
        <strain evidence="9">7318</strain>
    </source>
</reference>
<feature type="transmembrane region" description="Helical" evidence="7">
    <location>
        <begin position="88"/>
        <end position="110"/>
    </location>
</feature>
<feature type="transmembrane region" description="Helical" evidence="7">
    <location>
        <begin position="185"/>
        <end position="210"/>
    </location>
</feature>
<dbReference type="SUPFAM" id="SSF103481">
    <property type="entry name" value="Multidrug resistance efflux transporter EmrE"/>
    <property type="match status" value="2"/>
</dbReference>
<sequence>MNEAVKGHLLAIFTAICWGTTFISTKILLVDFSPLEILVTRFVIGLTVLYMIRPHVLKLRHEEHRLYLVVAALSGITLYYLMENIALTYTYASNVGIITATAPFFAAILARFTLKNSHLSGPFFIGFIVSMIGVVLISTEGGGLNFNPKGDMLALGAAVLSAVYIVVLKKICTFGYDLIVITREIFLYGIILMIPPIIFMGFDIDLIYLIEPVNLANMLYLGIGASALCFLTWNFSTKFLGIVKATAYIYVIPVITVITAYFILGEPITWMKTIGMVLAIAGLAISQK</sequence>
<evidence type="ECO:0000256" key="5">
    <source>
        <dbReference type="ARBA" id="ARBA00022989"/>
    </source>
</evidence>
<keyword evidence="6 7" id="KW-0472">Membrane</keyword>
<dbReference type="GO" id="GO:0005886">
    <property type="term" value="C:plasma membrane"/>
    <property type="evidence" value="ECO:0007669"/>
    <property type="project" value="UniProtKB-SubCell"/>
</dbReference>
<gene>
    <name evidence="9" type="ORF">K8V65_04685</name>
</gene>
<dbReference type="Proteomes" id="UP000780768">
    <property type="component" value="Unassembled WGS sequence"/>
</dbReference>
<evidence type="ECO:0000256" key="2">
    <source>
        <dbReference type="ARBA" id="ARBA00007362"/>
    </source>
</evidence>
<evidence type="ECO:0000313" key="9">
    <source>
        <dbReference type="EMBL" id="HJF84938.1"/>
    </source>
</evidence>
<feature type="transmembrane region" description="Helical" evidence="7">
    <location>
        <begin position="35"/>
        <end position="52"/>
    </location>
</feature>
<dbReference type="EMBL" id="DYVR01000126">
    <property type="protein sequence ID" value="HJF84938.1"/>
    <property type="molecule type" value="Genomic_DNA"/>
</dbReference>
<name>A0A921HMK7_9FIRM</name>
<keyword evidence="3" id="KW-1003">Cell membrane</keyword>
<feature type="transmembrane region" description="Helical" evidence="7">
    <location>
        <begin position="64"/>
        <end position="82"/>
    </location>
</feature>
<dbReference type="InterPro" id="IPR051258">
    <property type="entry name" value="Diverse_Substrate_Transporter"/>
</dbReference>
<comment type="subcellular location">
    <subcellularLocation>
        <location evidence="1">Cell membrane</location>
        <topology evidence="1">Multi-pass membrane protein</topology>
    </subcellularLocation>
</comment>
<keyword evidence="5 7" id="KW-1133">Transmembrane helix</keyword>
<evidence type="ECO:0000313" key="10">
    <source>
        <dbReference type="Proteomes" id="UP000780768"/>
    </source>
</evidence>
<dbReference type="PANTHER" id="PTHR42920">
    <property type="entry name" value="OS03G0707200 PROTEIN-RELATED"/>
    <property type="match status" value="1"/>
</dbReference>
<dbReference type="InterPro" id="IPR037185">
    <property type="entry name" value="EmrE-like"/>
</dbReference>
<comment type="similarity">
    <text evidence="2">Belongs to the EamA transporter family.</text>
</comment>
<evidence type="ECO:0000256" key="3">
    <source>
        <dbReference type="ARBA" id="ARBA00022475"/>
    </source>
</evidence>
<evidence type="ECO:0000256" key="7">
    <source>
        <dbReference type="SAM" id="Phobius"/>
    </source>
</evidence>
<feature type="transmembrane region" description="Helical" evidence="7">
    <location>
        <begin position="152"/>
        <end position="173"/>
    </location>
</feature>
<comment type="caution">
    <text evidence="9">The sequence shown here is derived from an EMBL/GenBank/DDBJ whole genome shotgun (WGS) entry which is preliminary data.</text>
</comment>
<feature type="domain" description="EamA" evidence="8">
    <location>
        <begin position="6"/>
        <end position="139"/>
    </location>
</feature>
<evidence type="ECO:0000259" key="8">
    <source>
        <dbReference type="Pfam" id="PF00892"/>
    </source>
</evidence>
<protein>
    <submittedName>
        <fullName evidence="9">DMT family transporter</fullName>
    </submittedName>
</protein>
<feature type="transmembrane region" description="Helical" evidence="7">
    <location>
        <begin position="247"/>
        <end position="264"/>
    </location>
</feature>
<reference evidence="9" key="1">
    <citation type="journal article" date="2021" name="PeerJ">
        <title>Extensive microbial diversity within the chicken gut microbiome revealed by metagenomics and culture.</title>
        <authorList>
            <person name="Gilroy R."/>
            <person name="Ravi A."/>
            <person name="Getino M."/>
            <person name="Pursley I."/>
            <person name="Horton D.L."/>
            <person name="Alikhan N.F."/>
            <person name="Baker D."/>
            <person name="Gharbi K."/>
            <person name="Hall N."/>
            <person name="Watson M."/>
            <person name="Adriaenssens E.M."/>
            <person name="Foster-Nyarko E."/>
            <person name="Jarju S."/>
            <person name="Secka A."/>
            <person name="Antonio M."/>
            <person name="Oren A."/>
            <person name="Chaudhuri R.R."/>
            <person name="La Ragione R."/>
            <person name="Hildebrand F."/>
            <person name="Pallen M.J."/>
        </authorList>
    </citation>
    <scope>NUCLEOTIDE SEQUENCE</scope>
    <source>
        <strain evidence="9">7318</strain>
    </source>
</reference>
<feature type="transmembrane region" description="Helical" evidence="7">
    <location>
        <begin position="270"/>
        <end position="286"/>
    </location>
</feature>
<organism evidence="9 10">
    <name type="scientific">Megamonas hypermegale</name>
    <dbReference type="NCBI Taxonomy" id="158847"/>
    <lineage>
        <taxon>Bacteria</taxon>
        <taxon>Bacillati</taxon>
        <taxon>Bacillota</taxon>
        <taxon>Negativicutes</taxon>
        <taxon>Selenomonadales</taxon>
        <taxon>Selenomonadaceae</taxon>
        <taxon>Megamonas</taxon>
    </lineage>
</organism>
<evidence type="ECO:0000256" key="6">
    <source>
        <dbReference type="ARBA" id="ARBA00023136"/>
    </source>
</evidence>
<dbReference type="InterPro" id="IPR000620">
    <property type="entry name" value="EamA_dom"/>
</dbReference>
<feature type="transmembrane region" description="Helical" evidence="7">
    <location>
        <begin position="122"/>
        <end position="140"/>
    </location>
</feature>
<dbReference type="RefSeq" id="WP_289548808.1">
    <property type="nucleotide sequence ID" value="NZ_CAKMHU010000014.1"/>
</dbReference>